<organism evidence="20 21">
    <name type="scientific">Echinococcus granulosus</name>
    <name type="common">Hydatid tapeworm</name>
    <dbReference type="NCBI Taxonomy" id="6210"/>
    <lineage>
        <taxon>Eukaryota</taxon>
        <taxon>Metazoa</taxon>
        <taxon>Spiralia</taxon>
        <taxon>Lophotrochozoa</taxon>
        <taxon>Platyhelminthes</taxon>
        <taxon>Cestoda</taxon>
        <taxon>Eucestoda</taxon>
        <taxon>Cyclophyllidea</taxon>
        <taxon>Taeniidae</taxon>
        <taxon>Echinococcus</taxon>
        <taxon>Echinococcus granulosus group</taxon>
    </lineage>
</organism>
<accession>W6UPV5</accession>
<evidence type="ECO:0000259" key="18">
    <source>
        <dbReference type="Pfam" id="PF02709"/>
    </source>
</evidence>
<dbReference type="PANTHER" id="PTHR11453:SF127">
    <property type="entry name" value="SOLUTE CARRIER FAMILY 4 MEMBER 11"/>
    <property type="match status" value="1"/>
</dbReference>
<dbReference type="InterPro" id="IPR027791">
    <property type="entry name" value="Galactosyl_T_C"/>
</dbReference>
<keyword evidence="6" id="KW-0813">Transport</keyword>
<dbReference type="InterPro" id="IPR011531">
    <property type="entry name" value="HCO3_transpt-like_TM_dom"/>
</dbReference>
<dbReference type="OrthoDB" id="1735926at2759"/>
<feature type="transmembrane region" description="Helical" evidence="16">
    <location>
        <begin position="710"/>
        <end position="729"/>
    </location>
</feature>
<evidence type="ECO:0000256" key="3">
    <source>
        <dbReference type="ARBA" id="ARBA00004922"/>
    </source>
</evidence>
<dbReference type="Pfam" id="PF02709">
    <property type="entry name" value="Glyco_transf_7C"/>
    <property type="match status" value="1"/>
</dbReference>
<dbReference type="GO" id="GO:0005975">
    <property type="term" value="P:carbohydrate metabolic process"/>
    <property type="evidence" value="ECO:0007669"/>
    <property type="project" value="InterPro"/>
</dbReference>
<evidence type="ECO:0000256" key="9">
    <source>
        <dbReference type="ARBA" id="ARBA00022679"/>
    </source>
</evidence>
<keyword evidence="7" id="KW-1003">Cell membrane</keyword>
<evidence type="ECO:0000256" key="1">
    <source>
        <dbReference type="ARBA" id="ARBA00004606"/>
    </source>
</evidence>
<gene>
    <name evidence="20" type="ORF">EGR_04880</name>
</gene>
<comment type="similarity">
    <text evidence="4">Belongs to the glycosyltransferase 7 family.</text>
</comment>
<proteinExistence type="inferred from homology"/>
<evidence type="ECO:0000313" key="21">
    <source>
        <dbReference type="Proteomes" id="UP000019149"/>
    </source>
</evidence>
<evidence type="ECO:0000256" key="11">
    <source>
        <dbReference type="ARBA" id="ARBA00022968"/>
    </source>
</evidence>
<name>W6UPV5_ECHGR</name>
<dbReference type="InterPro" id="IPR029044">
    <property type="entry name" value="Nucleotide-diphossugar_trans"/>
</dbReference>
<feature type="transmembrane region" description="Helical" evidence="16">
    <location>
        <begin position="629"/>
        <end position="650"/>
    </location>
</feature>
<evidence type="ECO:0000256" key="16">
    <source>
        <dbReference type="SAM" id="Phobius"/>
    </source>
</evidence>
<dbReference type="Pfam" id="PF13733">
    <property type="entry name" value="Glyco_transf_7N"/>
    <property type="match status" value="1"/>
</dbReference>
<evidence type="ECO:0000256" key="10">
    <source>
        <dbReference type="ARBA" id="ARBA00022692"/>
    </source>
</evidence>
<dbReference type="UniPathway" id="UPA00378"/>
<dbReference type="CTD" id="36340595"/>
<dbReference type="SUPFAM" id="SSF55804">
    <property type="entry name" value="Phoshotransferase/anion transport protein"/>
    <property type="match status" value="1"/>
</dbReference>
<evidence type="ECO:0000259" key="17">
    <source>
        <dbReference type="Pfam" id="PF00955"/>
    </source>
</evidence>
<dbReference type="Gene3D" id="1.20.1070.10">
    <property type="entry name" value="Rhodopsin 7-helix transmembrane proteins"/>
    <property type="match status" value="1"/>
</dbReference>
<feature type="transmembrane region" description="Helical" evidence="16">
    <location>
        <begin position="815"/>
        <end position="835"/>
    </location>
</feature>
<feature type="domain" description="Galactosyltransferase C-terminal" evidence="18">
    <location>
        <begin position="1218"/>
        <end position="1298"/>
    </location>
</feature>
<feature type="transmembrane region" description="Helical" evidence="16">
    <location>
        <begin position="508"/>
        <end position="529"/>
    </location>
</feature>
<keyword evidence="9" id="KW-0808">Transferase</keyword>
<evidence type="ECO:0000256" key="5">
    <source>
        <dbReference type="ARBA" id="ARBA00010993"/>
    </source>
</evidence>
<evidence type="ECO:0000256" key="12">
    <source>
        <dbReference type="ARBA" id="ARBA00022989"/>
    </source>
</evidence>
<evidence type="ECO:0000256" key="6">
    <source>
        <dbReference type="ARBA" id="ARBA00022448"/>
    </source>
</evidence>
<keyword evidence="12 16" id="KW-1133">Transmembrane helix</keyword>
<dbReference type="InterPro" id="IPR003020">
    <property type="entry name" value="HCO3_transpt_euk"/>
</dbReference>
<dbReference type="GO" id="GO:0006820">
    <property type="term" value="P:monoatomic anion transport"/>
    <property type="evidence" value="ECO:0007669"/>
    <property type="project" value="InterPro"/>
</dbReference>
<dbReference type="PRINTS" id="PR02050">
    <property type="entry name" value="B14GALTRFASE"/>
</dbReference>
<evidence type="ECO:0000259" key="19">
    <source>
        <dbReference type="Pfam" id="PF13733"/>
    </source>
</evidence>
<sequence>MYQIAYCIDISLLKAVTTATTTIMKGGKRTREVGILVAPTTCVFEENYRTDELRPPSSSPPLSCHPSCLVLSQLQNLPLKDFSAEVRANMDIKMFIKGATLLLDLEASSIEEIIHDMLEAVFNETPGHVNHAATTPTGGSGIHRHFLTPNHSPHGSTLECEESHNVTNASSINNSGGHVHGRSHMHMTGGSGLFATTAKMSTLSREELIEEAKKALLLEIRHNDLAYRRLSKTIKSVSFQENEGMTMDQSWICALCSLKNIQKRYLALARLAYPVNLGRSNEGTQIILLVISPQKEKRTKSEIELGRTFATILSDLEFRRQLIYAQDEEEVKSLLCARAHELEEEHEQLRHGPDRIDDFIDGCLEPRPRCQVMSGLIADLRRRLPLYPSDFIDGRSLEQTLHVCGLQRSPSHRCSWGVRGNHTARKVTSSVFFLYFACLLPSIAFGVLNYNNTCGKIGVFRILLSQTIGGLCFGLTGGQPLTVLLTTAPIAIYVKLIYMVTESYNLEFYAFFGCVGLFNAGFLFIYAALDASRIMRWSTEEIFAMFVSIAFLVEAYRDTAKEFRTYYFDCISAGQCRSDAVTSSAVDDANISLLNFHPALVTTPTTLVSSLNDSRNATKPMGVCKPEVAILYLFLLACTYWICISMLNFTKTPFLTETKRELIHDFALPSAVLVMSFVGSYLFRKVELKPYSVDMDTFEWKVIDFRTLNWLNILGAMGLSFPLSLLFFMEQNIASVIVNSPSNKLKKGTSYHWDLFVVGVINTLLSLFGLPWVHGALPQSPMHVRSLADMEERITVGNSVQQIVARVRETRITSILAHIGIGLSILMLPIPLTYIPRPVLAGLFVYMAVTSVIDNQLWERIQLVFIEQSAYPPSHYIRRVPQRRMHLFTGLQLLQLAVLCGCGFAEVPFIKMVFPILLFLQILVRDSITYSALHREVMPTIDQILLFEAHKLAITDWPFDVIVGGRTAESITCLIGWLRLANHCVYRHDGVNRPHAWPNTHAYHRYTGVHSAMARRGRRALCLFTGLLLVALASVLVLALLDEIAKWRFANRYGDGGSGSEKKKQVALVSELQALAQMANKTVEDFAVEVFTRQDNIRASFCTKGSSVNETPIELCEEECLTSNNPRVLMVFPIRDRWELLKTLLKKLLPLLQRHTVCTFIAIVEQTDTLAFNKGLLMNAAVVEMSKQVPFDCIIFHDVDLVPIAGDVVYYECPDYPRHLTVMVDKFQYRQVVLPYLNLIGGILALPLQHFLRVNGFSNMFWGWGAEDDDMYERLSFLGIPITRPMLNPTRYTMLPHQSSETLDAWRAIVLLKMALKRYRLDGLNSAKYEIIRMNISSACDIIGGIRRKCLFEKKHIMHFYIDPQPIRALNVKPFYNKH</sequence>
<dbReference type="EMBL" id="APAU02000032">
    <property type="protein sequence ID" value="EUB60322.1"/>
    <property type="molecule type" value="Genomic_DNA"/>
</dbReference>
<evidence type="ECO:0000313" key="20">
    <source>
        <dbReference type="EMBL" id="EUB60322.1"/>
    </source>
</evidence>
<dbReference type="GO" id="GO:0016757">
    <property type="term" value="F:glycosyltransferase activity"/>
    <property type="evidence" value="ECO:0007669"/>
    <property type="project" value="UniProtKB-KW"/>
</dbReference>
<feature type="transmembrane region" description="Helical" evidence="16">
    <location>
        <begin position="662"/>
        <end position="683"/>
    </location>
</feature>
<evidence type="ECO:0000256" key="4">
    <source>
        <dbReference type="ARBA" id="ARBA00005735"/>
    </source>
</evidence>
<keyword evidence="10 16" id="KW-0812">Transmembrane</keyword>
<keyword evidence="14 16" id="KW-0472">Membrane</keyword>
<dbReference type="InterPro" id="IPR003859">
    <property type="entry name" value="Galactosyl_T"/>
</dbReference>
<evidence type="ECO:0000256" key="14">
    <source>
        <dbReference type="ARBA" id="ARBA00023136"/>
    </source>
</evidence>
<dbReference type="InterPro" id="IPR016152">
    <property type="entry name" value="PTrfase/Anion_transptr"/>
</dbReference>
<evidence type="ECO:0000256" key="2">
    <source>
        <dbReference type="ARBA" id="ARBA00004651"/>
    </source>
</evidence>
<dbReference type="Gene3D" id="1.10.287.570">
    <property type="entry name" value="Helical hairpin bin"/>
    <property type="match status" value="1"/>
</dbReference>
<dbReference type="STRING" id="6210.W6UPV5"/>
<dbReference type="RefSeq" id="XP_024351518.1">
    <property type="nucleotide sequence ID" value="XM_024494129.1"/>
</dbReference>
<keyword evidence="11" id="KW-0735">Signal-anchor</keyword>
<dbReference type="SUPFAM" id="SSF53448">
    <property type="entry name" value="Nucleotide-diphospho-sugar transferases"/>
    <property type="match status" value="1"/>
</dbReference>
<dbReference type="Gene3D" id="3.90.550.10">
    <property type="entry name" value="Spore Coat Polysaccharide Biosynthesis Protein SpsA, Chain A"/>
    <property type="match status" value="1"/>
</dbReference>
<dbReference type="GO" id="GO:0050801">
    <property type="term" value="P:monoatomic ion homeostasis"/>
    <property type="evidence" value="ECO:0007669"/>
    <property type="project" value="TreeGrafter"/>
</dbReference>
<dbReference type="PANTHER" id="PTHR11453">
    <property type="entry name" value="ANION EXCHANGE PROTEIN"/>
    <property type="match status" value="1"/>
</dbReference>
<protein>
    <submittedName>
        <fullName evidence="20">Sodium bicarbonate transporter-like protein</fullName>
    </submittedName>
</protein>
<keyword evidence="8" id="KW-0328">Glycosyltransferase</keyword>
<feature type="domain" description="Bicarbonate transporter-like transmembrane" evidence="17">
    <location>
        <begin position="372"/>
        <end position="941"/>
    </location>
</feature>
<comment type="pathway">
    <text evidence="3">Protein modification; protein glycosylation.</text>
</comment>
<evidence type="ECO:0000256" key="15">
    <source>
        <dbReference type="ARBA" id="ARBA00023180"/>
    </source>
</evidence>
<keyword evidence="13" id="KW-0406">Ion transport</keyword>
<evidence type="ECO:0000256" key="13">
    <source>
        <dbReference type="ARBA" id="ARBA00023065"/>
    </source>
</evidence>
<dbReference type="Gene3D" id="3.40.930.10">
    <property type="entry name" value="Mannitol-specific EII, Chain A"/>
    <property type="match status" value="1"/>
</dbReference>
<comment type="subcellular location">
    <subcellularLocation>
        <location evidence="2">Cell membrane</location>
        <topology evidence="2">Multi-pass membrane protein</topology>
    </subcellularLocation>
    <subcellularLocation>
        <location evidence="1">Membrane</location>
        <topology evidence="1">Single-pass type II membrane protein</topology>
    </subcellularLocation>
</comment>
<feature type="domain" description="Galactosyltransferase N-terminal" evidence="19">
    <location>
        <begin position="1119"/>
        <end position="1213"/>
    </location>
</feature>
<comment type="caution">
    <text evidence="20">The sequence shown here is derived from an EMBL/GenBank/DDBJ whole genome shotgun (WGS) entry which is preliminary data.</text>
</comment>
<feature type="transmembrane region" description="Helical" evidence="16">
    <location>
        <begin position="471"/>
        <end position="496"/>
    </location>
</feature>
<keyword evidence="21" id="KW-1185">Reference proteome</keyword>
<dbReference type="KEGG" id="egl:EGR_04880"/>
<comment type="similarity">
    <text evidence="5">Belongs to the anion exchanger (TC 2.A.31) family.</text>
</comment>
<dbReference type="GO" id="GO:0005452">
    <property type="term" value="F:solute:inorganic anion antiporter activity"/>
    <property type="evidence" value="ECO:0007669"/>
    <property type="project" value="InterPro"/>
</dbReference>
<feature type="transmembrane region" description="Helical" evidence="16">
    <location>
        <begin position="432"/>
        <end position="450"/>
    </location>
</feature>
<keyword evidence="15" id="KW-0325">Glycoprotein</keyword>
<evidence type="ECO:0000256" key="7">
    <source>
        <dbReference type="ARBA" id="ARBA00022475"/>
    </source>
</evidence>
<dbReference type="Pfam" id="PF00955">
    <property type="entry name" value="HCO3_cotransp"/>
    <property type="match status" value="1"/>
</dbReference>
<evidence type="ECO:0000256" key="8">
    <source>
        <dbReference type="ARBA" id="ARBA00022676"/>
    </source>
</evidence>
<feature type="transmembrane region" description="Helical" evidence="16">
    <location>
        <begin position="750"/>
        <end position="773"/>
    </location>
</feature>
<dbReference type="GeneID" id="36340595"/>
<dbReference type="InterPro" id="IPR027995">
    <property type="entry name" value="Galactosyl_T_N"/>
</dbReference>
<dbReference type="Proteomes" id="UP000019149">
    <property type="component" value="Unassembled WGS sequence"/>
</dbReference>
<dbReference type="GO" id="GO:0016323">
    <property type="term" value="C:basolateral plasma membrane"/>
    <property type="evidence" value="ECO:0007669"/>
    <property type="project" value="TreeGrafter"/>
</dbReference>
<feature type="transmembrane region" description="Helical" evidence="16">
    <location>
        <begin position="1020"/>
        <end position="1041"/>
    </location>
</feature>
<reference evidence="20 21" key="1">
    <citation type="journal article" date="2013" name="Nat. Genet.">
        <title>The genome of the hydatid tapeworm Echinococcus granulosus.</title>
        <authorList>
            <person name="Zheng H."/>
            <person name="Zhang W."/>
            <person name="Zhang L."/>
            <person name="Zhang Z."/>
            <person name="Li J."/>
            <person name="Lu G."/>
            <person name="Zhu Y."/>
            <person name="Wang Y."/>
            <person name="Huang Y."/>
            <person name="Liu J."/>
            <person name="Kang H."/>
            <person name="Chen J."/>
            <person name="Wang L."/>
            <person name="Chen A."/>
            <person name="Yu S."/>
            <person name="Gao Z."/>
            <person name="Jin L."/>
            <person name="Gu W."/>
            <person name="Wang Z."/>
            <person name="Zhao L."/>
            <person name="Shi B."/>
            <person name="Wen H."/>
            <person name="Lin R."/>
            <person name="Jones M.K."/>
            <person name="Brejova B."/>
            <person name="Vinar T."/>
            <person name="Zhao G."/>
            <person name="McManus D.P."/>
            <person name="Chen Z."/>
            <person name="Zhou Y."/>
            <person name="Wang S."/>
        </authorList>
    </citation>
    <scope>NUCLEOTIDE SEQUENCE [LARGE SCALE GENOMIC DNA]</scope>
</reference>